<dbReference type="SUPFAM" id="SSF58104">
    <property type="entry name" value="Methyl-accepting chemotaxis protein (MCP) signaling domain"/>
    <property type="match status" value="1"/>
</dbReference>
<dbReference type="Pfam" id="PF00015">
    <property type="entry name" value="MCPsignal"/>
    <property type="match status" value="1"/>
</dbReference>
<dbReference type="Gene3D" id="1.10.490.10">
    <property type="entry name" value="Globins"/>
    <property type="match status" value="1"/>
</dbReference>
<proteinExistence type="inferred from homology"/>
<dbReference type="Proteomes" id="UP001367922">
    <property type="component" value="Unassembled WGS sequence"/>
</dbReference>
<dbReference type="InterPro" id="IPR044398">
    <property type="entry name" value="Globin-sensor_dom"/>
</dbReference>
<evidence type="ECO:0000259" key="4">
    <source>
        <dbReference type="PROSITE" id="PS50111"/>
    </source>
</evidence>
<evidence type="ECO:0000256" key="1">
    <source>
        <dbReference type="ARBA" id="ARBA00023224"/>
    </source>
</evidence>
<dbReference type="SUPFAM" id="SSF46458">
    <property type="entry name" value="Globin-like"/>
    <property type="match status" value="1"/>
</dbReference>
<evidence type="ECO:0000313" key="6">
    <source>
        <dbReference type="Proteomes" id="UP001367922"/>
    </source>
</evidence>
<dbReference type="PANTHER" id="PTHR32089:SF118">
    <property type="entry name" value="HEME-BASED AEROTACTIC TRANSDUCER HEMAT"/>
    <property type="match status" value="1"/>
</dbReference>
<dbReference type="InterPro" id="IPR012292">
    <property type="entry name" value="Globin/Proto"/>
</dbReference>
<dbReference type="Gene3D" id="1.10.287.950">
    <property type="entry name" value="Methyl-accepting chemotaxis protein"/>
    <property type="match status" value="1"/>
</dbReference>
<dbReference type="InterPro" id="IPR004089">
    <property type="entry name" value="MCPsignal_dom"/>
</dbReference>
<comment type="caution">
    <text evidence="5">The sequence shown here is derived from an EMBL/GenBank/DDBJ whole genome shotgun (WGS) entry which is preliminary data.</text>
</comment>
<keyword evidence="6" id="KW-1185">Reference proteome</keyword>
<name>A0ABU8FWZ3_9BACI</name>
<keyword evidence="1 3" id="KW-0807">Transducer</keyword>
<dbReference type="CDD" id="cd01068">
    <property type="entry name" value="globin_sensor"/>
    <property type="match status" value="1"/>
</dbReference>
<evidence type="ECO:0000313" key="5">
    <source>
        <dbReference type="EMBL" id="MEI4829722.1"/>
    </source>
</evidence>
<evidence type="ECO:0000256" key="2">
    <source>
        <dbReference type="ARBA" id="ARBA00029447"/>
    </source>
</evidence>
<accession>A0ABU8FWZ3</accession>
<dbReference type="SMART" id="SM00283">
    <property type="entry name" value="MA"/>
    <property type="match status" value="1"/>
</dbReference>
<sequence>MLSLFKKEGNQTKEKSIKEKSKGQTVTFFVPADSDLAVQMEMLHVAKEDLQIIKVLQPFIYEQLDWITRKFYENITKQPHLIHIIEKYSSVQKLQATLKKHIEQLFSGNIDEEFIQRRVQIARRHVKIGLHRKWYTSAYQELFRSIIKILEEKFTKMEDFSCAVHVLNKLFTLEQEIVLTAYEQEYEAIRKKHEQEKEVAQMTISHIAQELAAVSEETGASIQQLTTQSENIIDIAKTGTSLAIQSEQKATQGKQQLHIQNQRMESMQGSMQTIIQDTQELRVISKKINEIIDIVKSIADQTNLLALNAAIESARAGEFGKGFAVVAGEIRKLSEQTKESISNVTKLVEKTNEQITHVSSSVEQINNLVSEGTNSMNETDNYFEEIVNDMFNSKEQNQKIENELELITLVIKTIEDASAKMALTADSLMSELNR</sequence>
<dbReference type="InterPro" id="IPR009050">
    <property type="entry name" value="Globin-like_sf"/>
</dbReference>
<dbReference type="Pfam" id="PF11563">
    <property type="entry name" value="Protoglobin"/>
    <property type="match status" value="1"/>
</dbReference>
<reference evidence="5 6" key="1">
    <citation type="submission" date="2024-01" db="EMBL/GenBank/DDBJ databases">
        <title>Seven novel Bacillus-like species.</title>
        <authorList>
            <person name="Liu G."/>
        </authorList>
    </citation>
    <scope>NUCLEOTIDE SEQUENCE [LARGE SCALE GENOMIC DNA]</scope>
    <source>
        <strain evidence="5 6">FJAT-53711</strain>
    </source>
</reference>
<organism evidence="5 6">
    <name type="scientific">Bacillus yunxiaonensis</name>
    <dbReference type="NCBI Taxonomy" id="3127665"/>
    <lineage>
        <taxon>Bacteria</taxon>
        <taxon>Bacillati</taxon>
        <taxon>Bacillota</taxon>
        <taxon>Bacilli</taxon>
        <taxon>Bacillales</taxon>
        <taxon>Bacillaceae</taxon>
        <taxon>Bacillus</taxon>
    </lineage>
</organism>
<evidence type="ECO:0000256" key="3">
    <source>
        <dbReference type="PROSITE-ProRule" id="PRU00284"/>
    </source>
</evidence>
<dbReference type="InterPro" id="IPR004090">
    <property type="entry name" value="Chemotax_Me-accpt_rcpt"/>
</dbReference>
<dbReference type="InterPro" id="IPR039379">
    <property type="entry name" value="Protoglobin_sensor_dom"/>
</dbReference>
<protein>
    <submittedName>
        <fullName evidence="5">Globin-coupled sensor protein</fullName>
    </submittedName>
</protein>
<comment type="similarity">
    <text evidence="2">Belongs to the methyl-accepting chemotaxis (MCP) protein family.</text>
</comment>
<gene>
    <name evidence="5" type="ORF">WAX78_09690</name>
</gene>
<dbReference type="PROSITE" id="PS50111">
    <property type="entry name" value="CHEMOTAXIS_TRANSDUC_2"/>
    <property type="match status" value="1"/>
</dbReference>
<dbReference type="EMBL" id="JBAWSV010000003">
    <property type="protein sequence ID" value="MEI4829722.1"/>
    <property type="molecule type" value="Genomic_DNA"/>
</dbReference>
<feature type="domain" description="Methyl-accepting transducer" evidence="4">
    <location>
        <begin position="204"/>
        <end position="422"/>
    </location>
</feature>
<dbReference type="PRINTS" id="PR00260">
    <property type="entry name" value="CHEMTRNSDUCR"/>
</dbReference>
<dbReference type="PANTHER" id="PTHR32089">
    <property type="entry name" value="METHYL-ACCEPTING CHEMOTAXIS PROTEIN MCPB"/>
    <property type="match status" value="1"/>
</dbReference>